<dbReference type="CDD" id="cd07346">
    <property type="entry name" value="ABC_6TM_exporters"/>
    <property type="match status" value="1"/>
</dbReference>
<feature type="transmembrane region" description="Helical" evidence="12">
    <location>
        <begin position="367"/>
        <end position="392"/>
    </location>
</feature>
<dbReference type="Gene3D" id="1.20.1560.10">
    <property type="entry name" value="ABC transporter type 1, transmembrane domain"/>
    <property type="match status" value="1"/>
</dbReference>
<keyword evidence="10 12" id="KW-0472">Membrane</keyword>
<evidence type="ECO:0008006" key="18">
    <source>
        <dbReference type="Google" id="ProtNLM"/>
    </source>
</evidence>
<keyword evidence="4 12" id="KW-0812">Transmembrane</keyword>
<dbReference type="SUPFAM" id="SSF90123">
    <property type="entry name" value="ABC transporter transmembrane region"/>
    <property type="match status" value="1"/>
</dbReference>
<dbReference type="Gene3D" id="2.60.120.10">
    <property type="entry name" value="Jelly Rolls"/>
    <property type="match status" value="1"/>
</dbReference>
<keyword evidence="9" id="KW-0445">Lipid transport</keyword>
<keyword evidence="17" id="KW-1185">Reference proteome</keyword>
<dbReference type="Gene3D" id="3.40.50.300">
    <property type="entry name" value="P-loop containing nucleotide triphosphate hydrolases"/>
    <property type="match status" value="1"/>
</dbReference>
<keyword evidence="8 12" id="KW-1133">Transmembrane helix</keyword>
<protein>
    <recommendedName>
        <fullName evidence="18">Cyclic nucleotide-binding protein</fullName>
    </recommendedName>
</protein>
<dbReference type="FunFam" id="3.40.50.300:FF:000221">
    <property type="entry name" value="Multidrug ABC transporter ATP-binding protein"/>
    <property type="match status" value="1"/>
</dbReference>
<dbReference type="SUPFAM" id="SSF52540">
    <property type="entry name" value="P-loop containing nucleoside triphosphate hydrolases"/>
    <property type="match status" value="1"/>
</dbReference>
<evidence type="ECO:0000256" key="11">
    <source>
        <dbReference type="SAM" id="MobiDB-lite"/>
    </source>
</evidence>
<feature type="region of interest" description="Disordered" evidence="11">
    <location>
        <begin position="1"/>
        <end position="45"/>
    </location>
</feature>
<dbReference type="EMBL" id="NJIH01000009">
    <property type="protein sequence ID" value="OWT57593.1"/>
    <property type="molecule type" value="Genomic_DNA"/>
</dbReference>
<evidence type="ECO:0000313" key="17">
    <source>
        <dbReference type="Proteomes" id="UP000214603"/>
    </source>
</evidence>
<name>A0A225MBE6_9BURK</name>
<dbReference type="Pfam" id="PF00005">
    <property type="entry name" value="ABC_tran"/>
    <property type="match status" value="1"/>
</dbReference>
<gene>
    <name evidence="16" type="ORF">CEY11_17025</name>
</gene>
<dbReference type="InterPro" id="IPR018490">
    <property type="entry name" value="cNMP-bd_dom_sf"/>
</dbReference>
<dbReference type="InterPro" id="IPR039421">
    <property type="entry name" value="Type_1_exporter"/>
</dbReference>
<feature type="transmembrane region" description="Helical" evidence="12">
    <location>
        <begin position="285"/>
        <end position="306"/>
    </location>
</feature>
<dbReference type="InterPro" id="IPR003593">
    <property type="entry name" value="AAA+_ATPase"/>
</dbReference>
<dbReference type="PROSITE" id="PS00211">
    <property type="entry name" value="ABC_TRANSPORTER_1"/>
    <property type="match status" value="1"/>
</dbReference>
<dbReference type="GO" id="GO:0005886">
    <property type="term" value="C:plasma membrane"/>
    <property type="evidence" value="ECO:0007669"/>
    <property type="project" value="UniProtKB-SubCell"/>
</dbReference>
<organism evidence="16 17">
    <name type="scientific">Candidimonas nitroreducens</name>
    <dbReference type="NCBI Taxonomy" id="683354"/>
    <lineage>
        <taxon>Bacteria</taxon>
        <taxon>Pseudomonadati</taxon>
        <taxon>Pseudomonadota</taxon>
        <taxon>Betaproteobacteria</taxon>
        <taxon>Burkholderiales</taxon>
        <taxon>Alcaligenaceae</taxon>
        <taxon>Candidimonas</taxon>
    </lineage>
</organism>
<dbReference type="PROSITE" id="PS50893">
    <property type="entry name" value="ABC_TRANSPORTER_2"/>
    <property type="match status" value="1"/>
</dbReference>
<evidence type="ECO:0000256" key="8">
    <source>
        <dbReference type="ARBA" id="ARBA00022989"/>
    </source>
</evidence>
<accession>A0A225MBE6</accession>
<keyword evidence="3" id="KW-1003">Cell membrane</keyword>
<evidence type="ECO:0000256" key="7">
    <source>
        <dbReference type="ARBA" id="ARBA00022967"/>
    </source>
</evidence>
<reference evidence="17" key="1">
    <citation type="submission" date="2017-06" db="EMBL/GenBank/DDBJ databases">
        <title>Herbaspirillum phytohormonus sp. nov., isolated from the root nodule of Robinia pseudoacacia in lead-zinc mine.</title>
        <authorList>
            <person name="Fan M."/>
            <person name="Lin Y."/>
        </authorList>
    </citation>
    <scope>NUCLEOTIDE SEQUENCE [LARGE SCALE GENOMIC DNA]</scope>
    <source>
        <strain evidence="17">SC-089</strain>
    </source>
</reference>
<dbReference type="CDD" id="cd00038">
    <property type="entry name" value="CAP_ED"/>
    <property type="match status" value="1"/>
</dbReference>
<evidence type="ECO:0000256" key="12">
    <source>
        <dbReference type="SAM" id="Phobius"/>
    </source>
</evidence>
<evidence type="ECO:0000256" key="4">
    <source>
        <dbReference type="ARBA" id="ARBA00022692"/>
    </source>
</evidence>
<dbReference type="AlphaFoldDB" id="A0A225MBE6"/>
<dbReference type="Proteomes" id="UP000214603">
    <property type="component" value="Unassembled WGS sequence"/>
</dbReference>
<comment type="subcellular location">
    <subcellularLocation>
        <location evidence="1">Cell membrane</location>
        <topology evidence="1">Multi-pass membrane protein</topology>
    </subcellularLocation>
</comment>
<evidence type="ECO:0000256" key="2">
    <source>
        <dbReference type="ARBA" id="ARBA00022448"/>
    </source>
</evidence>
<dbReference type="PROSITE" id="PS50929">
    <property type="entry name" value="ABC_TM1F"/>
    <property type="match status" value="1"/>
</dbReference>
<evidence type="ECO:0000256" key="6">
    <source>
        <dbReference type="ARBA" id="ARBA00022840"/>
    </source>
</evidence>
<keyword evidence="6" id="KW-0067">ATP-binding</keyword>
<keyword evidence="7" id="KW-1278">Translocase</keyword>
<feature type="domain" description="ABC transporter" evidence="14">
    <location>
        <begin position="563"/>
        <end position="797"/>
    </location>
</feature>
<keyword evidence="5" id="KW-0547">Nucleotide-binding</keyword>
<evidence type="ECO:0000256" key="9">
    <source>
        <dbReference type="ARBA" id="ARBA00023055"/>
    </source>
</evidence>
<evidence type="ECO:0000259" key="13">
    <source>
        <dbReference type="PROSITE" id="PS50042"/>
    </source>
</evidence>
<feature type="domain" description="Cyclic nucleotide-binding" evidence="13">
    <location>
        <begin position="822"/>
        <end position="924"/>
    </location>
</feature>
<sequence length="973" mass="104840">MPPAQGAAVGHPDDASSRARRRRPTNLGHRSLMENSKRRARAWPRGKRAAPDLAWLELAARQALETRDNVAAIPESGCANALFPARHTDTPAHGDRQLAVVQDVLARLAGCSGDNGLVAHGLLQHLLARRGGEAARIGRSEAYGLEGLNQRLSAGMGETGDAMRAGDFIGFMLNRYGPARLLGLARELAAGLPLDAASRMATGHPAAMLELQWAHSLPRDSLSHGMRAFGRWILAMLRPYWALCLLLAGGLLIQAFYAMLMPIWLHRLFDHGITPHRTDVVEQTLALLAGGFLVSACAGIAVDLGVSTLGPRALNDVRERAFDRLLALSFRHLGRYKSTTLVSRLTSDMHAIESATISIIPSMALKLVMALGALAAAVALDWHMALATVLLFGASMWAPRRLTQYAVLATHARKSTESRLTAFIKETIQMLPVIRALDISGHRREQHRTHLQALRTAARRHHLLGELTGRMTGFALSGAQMAVIALGAMLALHGTVSSGVVVAYIGLLLELGSAANGIAEQLSGLIHALSCWQRIESLLQGPIDSSTDAPALPKPVGEPISRVSLSDVSFSYAGDRLDLDGVSLETPLPRRIALVGPSGSGKSTVLNLMSRTYDAISGGIAFDGIDIRDLDSRALKSAIAMVNQDNTLFDGSIRYNIRLGRLSAGDTEVEQAARTAEIHDFILSLPQGYDTEVGEGGRLLSGGQRQRIVIARAILRDPQILLLDEATASLDAEAEVAISRTLAHIGARRTVLSVTHRLASCPAMDLICVFRNGRLAETGTHDELLQRRGTYHDLWEKQSQIEIAESGKGADITLQGLRRIPLFAATPAEDLERIQGRLRVVEVQAGSVLIEEGSRAGNFYIIARGEVESSVRTSTGAAGVMEILEIGDFFGEFALLEDVPHPTTCRARLPCLLLSISREDLQDVASLDHSSAEQSAMERAIAATLDRRLDAKLARTLEERGRGSARMPRGPAG</sequence>
<evidence type="ECO:0000256" key="3">
    <source>
        <dbReference type="ARBA" id="ARBA00022475"/>
    </source>
</evidence>
<dbReference type="PROSITE" id="PS50042">
    <property type="entry name" value="CNMP_BINDING_3"/>
    <property type="match status" value="1"/>
</dbReference>
<comment type="caution">
    <text evidence="16">The sequence shown here is derived from an EMBL/GenBank/DDBJ whole genome shotgun (WGS) entry which is preliminary data.</text>
</comment>
<dbReference type="InterPro" id="IPR017871">
    <property type="entry name" value="ABC_transporter-like_CS"/>
</dbReference>
<dbReference type="InterPro" id="IPR036640">
    <property type="entry name" value="ABC1_TM_sf"/>
</dbReference>
<dbReference type="PANTHER" id="PTHR43394:SF1">
    <property type="entry name" value="ATP-BINDING CASSETTE SUB-FAMILY B MEMBER 10, MITOCHONDRIAL"/>
    <property type="match status" value="1"/>
</dbReference>
<dbReference type="Pfam" id="PF00027">
    <property type="entry name" value="cNMP_binding"/>
    <property type="match status" value="1"/>
</dbReference>
<dbReference type="InterPro" id="IPR003439">
    <property type="entry name" value="ABC_transporter-like_ATP-bd"/>
</dbReference>
<evidence type="ECO:0000256" key="1">
    <source>
        <dbReference type="ARBA" id="ARBA00004651"/>
    </source>
</evidence>
<evidence type="ECO:0000259" key="14">
    <source>
        <dbReference type="PROSITE" id="PS50893"/>
    </source>
</evidence>
<feature type="domain" description="ABC transmembrane type-1" evidence="15">
    <location>
        <begin position="245"/>
        <end position="527"/>
    </location>
</feature>
<dbReference type="GO" id="GO:0015421">
    <property type="term" value="F:ABC-type oligopeptide transporter activity"/>
    <property type="evidence" value="ECO:0007669"/>
    <property type="project" value="TreeGrafter"/>
</dbReference>
<evidence type="ECO:0000313" key="16">
    <source>
        <dbReference type="EMBL" id="OWT57593.1"/>
    </source>
</evidence>
<dbReference type="GO" id="GO:0016887">
    <property type="term" value="F:ATP hydrolysis activity"/>
    <property type="evidence" value="ECO:0007669"/>
    <property type="project" value="InterPro"/>
</dbReference>
<proteinExistence type="predicted"/>
<dbReference type="InterPro" id="IPR011527">
    <property type="entry name" value="ABC1_TM_dom"/>
</dbReference>
<dbReference type="InterPro" id="IPR027417">
    <property type="entry name" value="P-loop_NTPase"/>
</dbReference>
<evidence type="ECO:0000256" key="5">
    <source>
        <dbReference type="ARBA" id="ARBA00022741"/>
    </source>
</evidence>
<dbReference type="PANTHER" id="PTHR43394">
    <property type="entry name" value="ATP-DEPENDENT PERMEASE MDL1, MITOCHONDRIAL"/>
    <property type="match status" value="1"/>
</dbReference>
<dbReference type="Pfam" id="PF00664">
    <property type="entry name" value="ABC_membrane"/>
    <property type="match status" value="1"/>
</dbReference>
<dbReference type="SMART" id="SM00382">
    <property type="entry name" value="AAA"/>
    <property type="match status" value="1"/>
</dbReference>
<dbReference type="GO" id="GO:0006869">
    <property type="term" value="P:lipid transport"/>
    <property type="evidence" value="ECO:0007669"/>
    <property type="project" value="UniProtKB-KW"/>
</dbReference>
<dbReference type="GO" id="GO:0005524">
    <property type="term" value="F:ATP binding"/>
    <property type="evidence" value="ECO:0007669"/>
    <property type="project" value="UniProtKB-KW"/>
</dbReference>
<evidence type="ECO:0000259" key="15">
    <source>
        <dbReference type="PROSITE" id="PS50929"/>
    </source>
</evidence>
<dbReference type="SUPFAM" id="SSF51206">
    <property type="entry name" value="cAMP-binding domain-like"/>
    <property type="match status" value="1"/>
</dbReference>
<dbReference type="InterPro" id="IPR014710">
    <property type="entry name" value="RmlC-like_jellyroll"/>
</dbReference>
<feature type="transmembrane region" description="Helical" evidence="12">
    <location>
        <begin position="240"/>
        <end position="265"/>
    </location>
</feature>
<dbReference type="InterPro" id="IPR000595">
    <property type="entry name" value="cNMP-bd_dom"/>
</dbReference>
<dbReference type="SMART" id="SM00100">
    <property type="entry name" value="cNMP"/>
    <property type="match status" value="1"/>
</dbReference>
<evidence type="ECO:0000256" key="10">
    <source>
        <dbReference type="ARBA" id="ARBA00023136"/>
    </source>
</evidence>
<keyword evidence="2" id="KW-0813">Transport</keyword>